<evidence type="ECO:0000313" key="2">
    <source>
        <dbReference type="EMBL" id="AEV33978.1"/>
    </source>
</evidence>
<evidence type="ECO:0000259" key="1">
    <source>
        <dbReference type="Pfam" id="PF00535"/>
    </source>
</evidence>
<dbReference type="Pfam" id="PF00535">
    <property type="entry name" value="Glycos_transf_2"/>
    <property type="match status" value="1"/>
</dbReference>
<dbReference type="InterPro" id="IPR050834">
    <property type="entry name" value="Glycosyltransf_2"/>
</dbReference>
<proteinExistence type="predicted"/>
<dbReference type="HOGENOM" id="CLU_025996_0_0_10"/>
<reference evidence="2 3" key="1">
    <citation type="journal article" date="2012" name="Stand. Genomic Sci.">
        <title>Genome sequence of the orange-pigmented seawater bacterium Owenweeksia hongkongensis type strain (UST20020801(T)).</title>
        <authorList>
            <person name="Riedel T."/>
            <person name="Held B."/>
            <person name="Nolan M."/>
            <person name="Lucas S."/>
            <person name="Lapidus A."/>
            <person name="Tice H."/>
            <person name="Del Rio T.G."/>
            <person name="Cheng J.F."/>
            <person name="Han C."/>
            <person name="Tapia R."/>
            <person name="Goodwin L.A."/>
            <person name="Pitluck S."/>
            <person name="Liolios K."/>
            <person name="Mavromatis K."/>
            <person name="Pagani I."/>
            <person name="Ivanova N."/>
            <person name="Mikhailova N."/>
            <person name="Pati A."/>
            <person name="Chen A."/>
            <person name="Palaniappan K."/>
            <person name="Rohde M."/>
            <person name="Tindall B.J."/>
            <person name="Detter J.C."/>
            <person name="Goker M."/>
            <person name="Woyke T."/>
            <person name="Bristow J."/>
            <person name="Eisen J.A."/>
            <person name="Markowitz V."/>
            <person name="Hugenholtz P."/>
            <person name="Klenk H.P."/>
            <person name="Kyrpides N.C."/>
        </authorList>
    </citation>
    <scope>NUCLEOTIDE SEQUENCE</scope>
    <source>
        <strain evidence="3">DSM 17368 / JCM 12287 / NRRL B-23963</strain>
    </source>
</reference>
<dbReference type="InterPro" id="IPR029044">
    <property type="entry name" value="Nucleotide-diphossugar_trans"/>
</dbReference>
<dbReference type="AlphaFoldDB" id="G8R2G6"/>
<dbReference type="PANTHER" id="PTHR43685:SF2">
    <property type="entry name" value="GLYCOSYLTRANSFERASE 2-LIKE DOMAIN-CONTAINING PROTEIN"/>
    <property type="match status" value="1"/>
</dbReference>
<dbReference type="InterPro" id="IPR001173">
    <property type="entry name" value="Glyco_trans_2-like"/>
</dbReference>
<evidence type="ECO:0000313" key="3">
    <source>
        <dbReference type="Proteomes" id="UP000005631"/>
    </source>
</evidence>
<dbReference type="EMBL" id="CP003156">
    <property type="protein sequence ID" value="AEV33978.1"/>
    <property type="molecule type" value="Genomic_DNA"/>
</dbReference>
<accession>G8R2G6</accession>
<dbReference type="KEGG" id="oho:Oweho_3023"/>
<dbReference type="eggNOG" id="COG0463">
    <property type="taxonomic scope" value="Bacteria"/>
</dbReference>
<gene>
    <name evidence="2" type="ordered locus">Oweho_3023</name>
</gene>
<sequence length="288" mass="32856">MSVTFSIIIPVYNAAKTLADTLQSIAAQTYPHFEVICVNDGSTDRSAEILQKWNKANPKIDFTLINQENGGLGNARNRAIRASKNPWVAFIDADDIWLPNKLAEISSNLTKNQADVIYHSFTTFGGSRDRNRDIFPIHSIEDLLTKGNPLMPSAVVIRTGLLLEFPFSENPTVHGAEDFDLWLRLLQADKKFKHLDKPLTKYRETGGMSTRILEHLKHVVNVISKYHELAWFDDSIYQKAIARKNWEVGRFYHKNGKFEEAKKFYNKAGLLTQNQKLIQLLAILKISR</sequence>
<name>G8R2G6_OWEHD</name>
<keyword evidence="2" id="KW-0808">Transferase</keyword>
<dbReference type="PANTHER" id="PTHR43685">
    <property type="entry name" value="GLYCOSYLTRANSFERASE"/>
    <property type="match status" value="1"/>
</dbReference>
<dbReference type="RefSeq" id="WP_014203325.1">
    <property type="nucleotide sequence ID" value="NC_016599.1"/>
</dbReference>
<dbReference type="GO" id="GO:0016740">
    <property type="term" value="F:transferase activity"/>
    <property type="evidence" value="ECO:0007669"/>
    <property type="project" value="UniProtKB-KW"/>
</dbReference>
<feature type="domain" description="Glycosyltransferase 2-like" evidence="1">
    <location>
        <begin position="6"/>
        <end position="132"/>
    </location>
</feature>
<dbReference type="Proteomes" id="UP000005631">
    <property type="component" value="Chromosome"/>
</dbReference>
<protein>
    <submittedName>
        <fullName evidence="2">Glycosyl transferase</fullName>
    </submittedName>
</protein>
<organism evidence="2 3">
    <name type="scientific">Owenweeksia hongkongensis (strain DSM 17368 / CIP 108786 / JCM 12287 / NRRL B-23963 / UST20020801)</name>
    <dbReference type="NCBI Taxonomy" id="926562"/>
    <lineage>
        <taxon>Bacteria</taxon>
        <taxon>Pseudomonadati</taxon>
        <taxon>Bacteroidota</taxon>
        <taxon>Flavobacteriia</taxon>
        <taxon>Flavobacteriales</taxon>
        <taxon>Owenweeksiaceae</taxon>
        <taxon>Owenweeksia</taxon>
    </lineage>
</organism>
<dbReference type="SUPFAM" id="SSF53448">
    <property type="entry name" value="Nucleotide-diphospho-sugar transferases"/>
    <property type="match status" value="1"/>
</dbReference>
<keyword evidence="3" id="KW-1185">Reference proteome</keyword>
<dbReference type="STRING" id="926562.Oweho_3023"/>
<dbReference type="Gene3D" id="3.90.550.10">
    <property type="entry name" value="Spore Coat Polysaccharide Biosynthesis Protein SpsA, Chain A"/>
    <property type="match status" value="1"/>
</dbReference>